<protein>
    <submittedName>
        <fullName evidence="3">Uncharacterized protein</fullName>
    </submittedName>
</protein>
<dbReference type="AlphaFoldDB" id="A0A2A6D4F9"/>
<feature type="region of interest" description="Disordered" evidence="1">
    <location>
        <begin position="84"/>
        <end position="112"/>
    </location>
</feature>
<dbReference type="Proteomes" id="UP000885418">
    <property type="component" value="Unassembled WGS sequence"/>
</dbReference>
<evidence type="ECO:0000313" key="2">
    <source>
        <dbReference type="EMBL" id="MIT42032.1"/>
    </source>
</evidence>
<evidence type="ECO:0000256" key="1">
    <source>
        <dbReference type="SAM" id="MobiDB-lite"/>
    </source>
</evidence>
<gene>
    <name evidence="2" type="ORF">ATQ15_00290</name>
    <name evidence="3" type="ORF">CIC26_23335</name>
</gene>
<dbReference type="Proteomes" id="UP000873581">
    <property type="component" value="Unassembled WGS sequence"/>
</dbReference>
<proteinExistence type="predicted"/>
<comment type="caution">
    <text evidence="3">The sequence shown here is derived from an EMBL/GenBank/DDBJ whole genome shotgun (WGS) entry which is preliminary data.</text>
</comment>
<dbReference type="PROSITE" id="PS51257">
    <property type="entry name" value="PROKAR_LIPOPROTEIN"/>
    <property type="match status" value="1"/>
</dbReference>
<dbReference type="EMBL" id="RSTW01000001">
    <property type="protein sequence ID" value="MIT42032.1"/>
    <property type="molecule type" value="Genomic_DNA"/>
</dbReference>
<reference evidence="2" key="2">
    <citation type="submission" date="2018-07" db="EMBL/GenBank/DDBJ databases">
        <authorList>
            <consortium name="GenomeTrakr network: Whole genome sequencing for foodborne pathogen traceback"/>
        </authorList>
    </citation>
    <scope>NUCLEOTIDE SEQUENCE [LARGE SCALE GENOMIC DNA]</scope>
    <source>
        <strain evidence="2">CFSAN034452</strain>
    </source>
</reference>
<sequence length="112" mass="12625">MFEKENAMPGCISACSCVASPTPPEPKGPPKPKWIELKGYCVTCTHESDIRPPSEREDKRQRKVQAIELYWLRRLLDDLGIQEGTSQDPTVKPTNCGLPFFPVDHGERETDV</sequence>
<organism evidence="3">
    <name type="scientific">Salmonella enterica</name>
    <name type="common">Salmonella choleraesuis</name>
    <dbReference type="NCBI Taxonomy" id="28901"/>
    <lineage>
        <taxon>Bacteria</taxon>
        <taxon>Pseudomonadati</taxon>
        <taxon>Pseudomonadota</taxon>
        <taxon>Gammaproteobacteria</taxon>
        <taxon>Enterobacterales</taxon>
        <taxon>Enterobacteriaceae</taxon>
        <taxon>Salmonella</taxon>
    </lineage>
</organism>
<feature type="compositionally biased region" description="Polar residues" evidence="1">
    <location>
        <begin position="84"/>
        <end position="93"/>
    </location>
</feature>
<name>A0A2A6D4F9_SALER</name>
<evidence type="ECO:0000313" key="3">
    <source>
        <dbReference type="EMBL" id="PDN80730.1"/>
    </source>
</evidence>
<accession>A0A2A6D4F9</accession>
<dbReference type="EMBL" id="NPLM01000014">
    <property type="protein sequence ID" value="PDN80730.1"/>
    <property type="molecule type" value="Genomic_DNA"/>
</dbReference>
<reference evidence="3" key="1">
    <citation type="submission" date="2017-08" db="EMBL/GenBank/DDBJ databases">
        <title>Whole genome sequencing of Salmonella enterica.</title>
        <authorList>
            <person name="Bell R."/>
            <person name="Levy K."/>
        </authorList>
    </citation>
    <scope>NUCLEOTIDE SEQUENCE [LARGE SCALE GENOMIC DNA]</scope>
    <source>
        <strain evidence="3">CFSAN060805</strain>
    </source>
</reference>